<protein>
    <recommendedName>
        <fullName evidence="1">RNA-dependent RNA polymerase</fullName>
        <ecNumber evidence="1">2.7.7.48</ecNumber>
    </recommendedName>
</protein>
<comment type="catalytic activity">
    <reaction evidence="1">
        <text>RNA(n) + a ribonucleoside 5'-triphosphate = RNA(n+1) + diphosphate</text>
        <dbReference type="Rhea" id="RHEA:21248"/>
        <dbReference type="Rhea" id="RHEA-COMP:14527"/>
        <dbReference type="Rhea" id="RHEA-COMP:17342"/>
        <dbReference type="ChEBI" id="CHEBI:33019"/>
        <dbReference type="ChEBI" id="CHEBI:61557"/>
        <dbReference type="ChEBI" id="CHEBI:140395"/>
        <dbReference type="EC" id="2.7.7.48"/>
    </reaction>
</comment>
<name>A0A914PBJ1_9BILA</name>
<organism evidence="3 4">
    <name type="scientific">Panagrolaimus davidi</name>
    <dbReference type="NCBI Taxonomy" id="227884"/>
    <lineage>
        <taxon>Eukaryota</taxon>
        <taxon>Metazoa</taxon>
        <taxon>Ecdysozoa</taxon>
        <taxon>Nematoda</taxon>
        <taxon>Chromadorea</taxon>
        <taxon>Rhabditida</taxon>
        <taxon>Tylenchina</taxon>
        <taxon>Panagrolaimomorpha</taxon>
        <taxon>Panagrolaimoidea</taxon>
        <taxon>Panagrolaimidae</taxon>
        <taxon>Panagrolaimus</taxon>
    </lineage>
</organism>
<dbReference type="PANTHER" id="PTHR23079:SF57">
    <property type="entry name" value="RNA-DIRECTED RNA POLYMERASE"/>
    <property type="match status" value="1"/>
</dbReference>
<dbReference type="GO" id="GO:0003968">
    <property type="term" value="F:RNA-directed RNA polymerase activity"/>
    <property type="evidence" value="ECO:0007669"/>
    <property type="project" value="UniProtKB-KW"/>
</dbReference>
<accession>A0A914PBJ1</accession>
<keyword evidence="1" id="KW-0694">RNA-binding</keyword>
<dbReference type="Proteomes" id="UP000887578">
    <property type="component" value="Unplaced"/>
</dbReference>
<dbReference type="PANTHER" id="PTHR23079">
    <property type="entry name" value="RNA-DEPENDENT RNA POLYMERASE"/>
    <property type="match status" value="1"/>
</dbReference>
<dbReference type="InterPro" id="IPR057596">
    <property type="entry name" value="RDRP_core"/>
</dbReference>
<dbReference type="AlphaFoldDB" id="A0A914PBJ1"/>
<proteinExistence type="inferred from homology"/>
<keyword evidence="1" id="KW-0696">RNA-directed RNA polymerase</keyword>
<keyword evidence="1" id="KW-0548">Nucleotidyltransferase</keyword>
<dbReference type="GO" id="GO:0003723">
    <property type="term" value="F:RNA binding"/>
    <property type="evidence" value="ECO:0007669"/>
    <property type="project" value="UniProtKB-KW"/>
</dbReference>
<evidence type="ECO:0000313" key="4">
    <source>
        <dbReference type="WBParaSite" id="PDA_v2.g15513.t1"/>
    </source>
</evidence>
<sequence length="626" mass="71951">MVYITPTRILLGLEEAVKDSRGIRMLKPENLIQVKFRDENFSTFPLECVQQIFLRCCLGGINIAGRQFHEFGGSSSLFREHGSYFYATNDKTAIIRWWQKLGQFKIEAPSKVGARIGQYFTSAMQITMKVRQSNVQVFNDIMSNSKDSKGNFFCFSDGVGTISPDFAAQISRDLQLPYIPSAFQIRYAGHKGMVFIDKEDYRQDKQLFGNGGKYLLCFRKSQQKFVVENNDEYLDFDVVNFSTPTPANLFPVFTAMLDSLAYCGNTRMKLHERLRQLQYQRFLEIIKPLAINAQFIKTLKTLPQYFQISAIEDKFLIEEPFLRSMIEAKAVSNAKLMMSKCQLQFPMSLARAVFGIMDPTGILNHGEIFFKYSEPSSLSTKIVLIQEKVGITKGPIYHAGDIRFLRAVDIPALHHLSDVLVFPSRGFRPHPDEIGGGDLDGDTYIIFWDPDLIPNWEAPPADYTAPSVEHIEKVDLYNLQDKHPHFRVQYAKENNLEQISTCHLAHLVTHQPFHKDCTKIAKKGEIAVNFSKSGLAAEPLEEQEKPGYWPKFMMKSHEPAFTNPHILSDFHERATSFYYLIQNGQNEALKHRKIQDNLKHIQITEFDKDLFLQYKAEKNVSFFWNS</sequence>
<dbReference type="WBParaSite" id="PDA_v2.g15513.t1">
    <property type="protein sequence ID" value="PDA_v2.g15513.t1"/>
    <property type="gene ID" value="PDA_v2.g15513"/>
</dbReference>
<dbReference type="EC" id="2.7.7.48" evidence="1"/>
<keyword evidence="3" id="KW-1185">Reference proteome</keyword>
<keyword evidence="1" id="KW-0808">Transferase</keyword>
<dbReference type="GO" id="GO:0031380">
    <property type="term" value="C:nuclear RNA-directed RNA polymerase complex"/>
    <property type="evidence" value="ECO:0007669"/>
    <property type="project" value="TreeGrafter"/>
</dbReference>
<evidence type="ECO:0000256" key="1">
    <source>
        <dbReference type="RuleBase" id="RU363098"/>
    </source>
</evidence>
<dbReference type="GO" id="GO:0030422">
    <property type="term" value="P:siRNA processing"/>
    <property type="evidence" value="ECO:0007669"/>
    <property type="project" value="TreeGrafter"/>
</dbReference>
<evidence type="ECO:0000259" key="2">
    <source>
        <dbReference type="Pfam" id="PF05183"/>
    </source>
</evidence>
<comment type="similarity">
    <text evidence="1">Belongs to the RdRP family.</text>
</comment>
<dbReference type="InterPro" id="IPR007855">
    <property type="entry name" value="RDRP"/>
</dbReference>
<evidence type="ECO:0000313" key="3">
    <source>
        <dbReference type="Proteomes" id="UP000887578"/>
    </source>
</evidence>
<dbReference type="Pfam" id="PF05183">
    <property type="entry name" value="RdRP"/>
    <property type="match status" value="1"/>
</dbReference>
<feature type="domain" description="RDRP core" evidence="2">
    <location>
        <begin position="4"/>
        <end position="566"/>
    </location>
</feature>
<reference evidence="4" key="1">
    <citation type="submission" date="2022-11" db="UniProtKB">
        <authorList>
            <consortium name="WormBaseParasite"/>
        </authorList>
    </citation>
    <scope>IDENTIFICATION</scope>
</reference>